<dbReference type="SUPFAM" id="SSF53697">
    <property type="entry name" value="SIS domain"/>
    <property type="match status" value="1"/>
</dbReference>
<dbReference type="GO" id="GO:0004360">
    <property type="term" value="F:glutamine-fructose-6-phosphate transaminase (isomerizing) activity"/>
    <property type="evidence" value="ECO:0007669"/>
    <property type="project" value="TreeGrafter"/>
</dbReference>
<dbReference type="GO" id="GO:0006047">
    <property type="term" value="P:UDP-N-acetylglucosamine metabolic process"/>
    <property type="evidence" value="ECO:0007669"/>
    <property type="project" value="TreeGrafter"/>
</dbReference>
<dbReference type="RefSeq" id="WP_393972195.1">
    <property type="nucleotide sequence ID" value="NZ_CP133772.1"/>
</dbReference>
<dbReference type="CDD" id="cd05009">
    <property type="entry name" value="SIS_GlmS_GlmD_2"/>
    <property type="match status" value="1"/>
</dbReference>
<reference evidence="2 3" key="1">
    <citation type="submission" date="2023-09" db="EMBL/GenBank/DDBJ databases">
        <authorList>
            <person name="Golyshina O.V."/>
            <person name="Lunev E.A."/>
            <person name="Bargiela R."/>
            <person name="Gaines M.C."/>
            <person name="Daum B."/>
            <person name="Bale N.J."/>
            <person name="Koenen M."/>
            <person name="Sinninghe Damst J.S."/>
            <person name="Yakimov M."/>
            <person name="Golyshin P.N."/>
        </authorList>
    </citation>
    <scope>NUCLEOTIDE SEQUENCE [LARGE SCALE GENOMIC DNA]</scope>
    <source>
        <strain evidence="2 3">M1</strain>
    </source>
</reference>
<dbReference type="PANTHER" id="PTHR10937:SF0">
    <property type="entry name" value="GLUTAMINE--FRUCTOSE-6-PHOSPHATE TRANSAMINASE (ISOMERIZING)"/>
    <property type="match status" value="1"/>
</dbReference>
<dbReference type="GO" id="GO:0006002">
    <property type="term" value="P:fructose 6-phosphate metabolic process"/>
    <property type="evidence" value="ECO:0007669"/>
    <property type="project" value="TreeGrafter"/>
</dbReference>
<organism evidence="2 3">
    <name type="scientific">Oxyplasma meridianum</name>
    <dbReference type="NCBI Taxonomy" id="3073602"/>
    <lineage>
        <taxon>Archaea</taxon>
        <taxon>Methanobacteriati</taxon>
        <taxon>Thermoplasmatota</taxon>
        <taxon>Thermoplasmata</taxon>
        <taxon>Thermoplasmatales</taxon>
        <taxon>Thermoplasmataceae</taxon>
        <taxon>Oxyplasma</taxon>
    </lineage>
</organism>
<dbReference type="GO" id="GO:0097367">
    <property type="term" value="F:carbohydrate derivative binding"/>
    <property type="evidence" value="ECO:0007669"/>
    <property type="project" value="InterPro"/>
</dbReference>
<dbReference type="AlphaFoldDB" id="A0AAX4NGY6"/>
<dbReference type="InterPro" id="IPR046348">
    <property type="entry name" value="SIS_dom_sf"/>
</dbReference>
<dbReference type="EMBL" id="CP133772">
    <property type="protein sequence ID" value="WYY00248.1"/>
    <property type="molecule type" value="Genomic_DNA"/>
</dbReference>
<dbReference type="InterPro" id="IPR035490">
    <property type="entry name" value="GlmS/FrlB_SIS"/>
</dbReference>
<dbReference type="Proteomes" id="UP001451606">
    <property type="component" value="Chromosome"/>
</dbReference>
<dbReference type="GeneID" id="95967544"/>
<name>A0AAX4NGY6_9ARCH</name>
<keyword evidence="3" id="KW-1185">Reference proteome</keyword>
<proteinExistence type="predicted"/>
<sequence>MTDDLPLQRSGHPYIMYDMLRDSYNGVMKTLQIMNRVDMSIFRSPITVTGNGTALHSGIAGSQILGRNGFQWKSIQAYELEHFGRSEGTVIGISHTGKTKSTVDAMKKAGENAVTVGISHFDNTPLLKASRHGIVIGNSPDMSLCNTKAFFDNAFAMLSISNHFGHLGINLNDLGEKFRNVLEKSDDPMKKMAQSIGRVERIFVLGSGPNFVAAREGAQKIKESTHVHAEGIELEEFNHGCTSVIDDRSLVIIVNSETDNPRTEDIVKACRFTVTKTAVVNGDGDYSFTVPEKVDSYVQPILNMVPVYYLAYYMALEYGVNPDYLRFEDKRYLDYDNVVFPPGAH</sequence>
<dbReference type="GO" id="GO:0006487">
    <property type="term" value="P:protein N-linked glycosylation"/>
    <property type="evidence" value="ECO:0007669"/>
    <property type="project" value="TreeGrafter"/>
</dbReference>
<gene>
    <name evidence="2" type="ORF">OXIME_000811</name>
</gene>
<protein>
    <submittedName>
        <fullName evidence="2">SIS domain-containing protein</fullName>
    </submittedName>
</protein>
<dbReference type="KEGG" id="omr:OXIME_000811"/>
<dbReference type="PANTHER" id="PTHR10937">
    <property type="entry name" value="GLUCOSAMINE--FRUCTOSE-6-PHOSPHATE AMINOTRANSFERASE, ISOMERIZING"/>
    <property type="match status" value="1"/>
</dbReference>
<dbReference type="InterPro" id="IPR001347">
    <property type="entry name" value="SIS_dom"/>
</dbReference>
<dbReference type="Pfam" id="PF01380">
    <property type="entry name" value="SIS"/>
    <property type="match status" value="1"/>
</dbReference>
<accession>A0AAX4NGY6</accession>
<evidence type="ECO:0000313" key="2">
    <source>
        <dbReference type="EMBL" id="WYY00248.1"/>
    </source>
</evidence>
<dbReference type="Gene3D" id="3.40.50.10490">
    <property type="entry name" value="Glucose-6-phosphate isomerase like protein, domain 1"/>
    <property type="match status" value="2"/>
</dbReference>
<evidence type="ECO:0000259" key="1">
    <source>
        <dbReference type="PROSITE" id="PS51464"/>
    </source>
</evidence>
<feature type="domain" description="SIS" evidence="1">
    <location>
        <begin position="192"/>
        <end position="325"/>
    </location>
</feature>
<feature type="domain" description="SIS" evidence="1">
    <location>
        <begin position="33"/>
        <end position="184"/>
    </location>
</feature>
<dbReference type="PROSITE" id="PS51464">
    <property type="entry name" value="SIS"/>
    <property type="match status" value="2"/>
</dbReference>
<evidence type="ECO:0000313" key="3">
    <source>
        <dbReference type="Proteomes" id="UP001451606"/>
    </source>
</evidence>